<protein>
    <submittedName>
        <fullName evidence="1">Uncharacterized protein</fullName>
    </submittedName>
</protein>
<gene>
    <name evidence="1" type="ORF">A3C11_02430</name>
</gene>
<name>A0A1G2KQ68_9BACT</name>
<dbReference type="AlphaFoldDB" id="A0A1G2KQ68"/>
<proteinExistence type="predicted"/>
<comment type="caution">
    <text evidence="1">The sequence shown here is derived from an EMBL/GenBank/DDBJ whole genome shotgun (WGS) entry which is preliminary data.</text>
</comment>
<organism evidence="1 2">
    <name type="scientific">Candidatus Sungbacteria bacterium RIFCSPHIGHO2_02_FULL_49_12</name>
    <dbReference type="NCBI Taxonomy" id="1802271"/>
    <lineage>
        <taxon>Bacteria</taxon>
        <taxon>Candidatus Sungiibacteriota</taxon>
    </lineage>
</organism>
<reference evidence="1 2" key="1">
    <citation type="journal article" date="2016" name="Nat. Commun.">
        <title>Thousands of microbial genomes shed light on interconnected biogeochemical processes in an aquifer system.</title>
        <authorList>
            <person name="Anantharaman K."/>
            <person name="Brown C.T."/>
            <person name="Hug L.A."/>
            <person name="Sharon I."/>
            <person name="Castelle C.J."/>
            <person name="Probst A.J."/>
            <person name="Thomas B.C."/>
            <person name="Singh A."/>
            <person name="Wilkins M.J."/>
            <person name="Karaoz U."/>
            <person name="Brodie E.L."/>
            <person name="Williams K.H."/>
            <person name="Hubbard S.S."/>
            <person name="Banfield J.F."/>
        </authorList>
    </citation>
    <scope>NUCLEOTIDE SEQUENCE [LARGE SCALE GENOMIC DNA]</scope>
</reference>
<sequence>MKPQHIWYRGLMDKNKEQLRESLYISDIEYPFPAIIAVSDNSVLLCEYKTNPFALLIFNSAFAEAMASIHKIVWERYRA</sequence>
<dbReference type="Proteomes" id="UP000177362">
    <property type="component" value="Unassembled WGS sequence"/>
</dbReference>
<dbReference type="EMBL" id="MHQJ01000013">
    <property type="protein sequence ID" value="OHA01567.1"/>
    <property type="molecule type" value="Genomic_DNA"/>
</dbReference>
<accession>A0A1G2KQ68</accession>
<evidence type="ECO:0000313" key="1">
    <source>
        <dbReference type="EMBL" id="OHA01567.1"/>
    </source>
</evidence>
<evidence type="ECO:0000313" key="2">
    <source>
        <dbReference type="Proteomes" id="UP000177362"/>
    </source>
</evidence>